<dbReference type="SUPFAM" id="SSF46894">
    <property type="entry name" value="C-terminal effector domain of the bipartite response regulators"/>
    <property type="match status" value="1"/>
</dbReference>
<dbReference type="InterPro" id="IPR011006">
    <property type="entry name" value="CheY-like_superfamily"/>
</dbReference>
<keyword evidence="4" id="KW-0597">Phosphoprotein</keyword>
<feature type="domain" description="HTH luxR-type" evidence="5">
    <location>
        <begin position="151"/>
        <end position="216"/>
    </location>
</feature>
<keyword evidence="1" id="KW-0805">Transcription regulation</keyword>
<keyword evidence="2" id="KW-0238">DNA-binding</keyword>
<dbReference type="SUPFAM" id="SSF52172">
    <property type="entry name" value="CheY-like"/>
    <property type="match status" value="1"/>
</dbReference>
<dbReference type="SMART" id="SM00448">
    <property type="entry name" value="REC"/>
    <property type="match status" value="1"/>
</dbReference>
<accession>A0ABX8UXH5</accession>
<evidence type="ECO:0000313" key="7">
    <source>
        <dbReference type="EMBL" id="QYD73727.1"/>
    </source>
</evidence>
<evidence type="ECO:0000256" key="1">
    <source>
        <dbReference type="ARBA" id="ARBA00023015"/>
    </source>
</evidence>
<feature type="modified residue" description="4-aspartylphosphate" evidence="4">
    <location>
        <position position="70"/>
    </location>
</feature>
<evidence type="ECO:0000256" key="4">
    <source>
        <dbReference type="PROSITE-ProRule" id="PRU00169"/>
    </source>
</evidence>
<dbReference type="PANTHER" id="PTHR44688:SF16">
    <property type="entry name" value="DNA-BINDING TRANSCRIPTIONAL ACTIVATOR DEVR_DOSR"/>
    <property type="match status" value="1"/>
</dbReference>
<dbReference type="Pfam" id="PF00072">
    <property type="entry name" value="Response_reg"/>
    <property type="match status" value="1"/>
</dbReference>
<dbReference type="RefSeq" id="WP_219803580.1">
    <property type="nucleotide sequence ID" value="NZ_CP080096.1"/>
</dbReference>
<dbReference type="InterPro" id="IPR036388">
    <property type="entry name" value="WH-like_DNA-bd_sf"/>
</dbReference>
<dbReference type="Gene3D" id="1.10.10.10">
    <property type="entry name" value="Winged helix-like DNA-binding domain superfamily/Winged helix DNA-binding domain"/>
    <property type="match status" value="1"/>
</dbReference>
<dbReference type="Pfam" id="PF00196">
    <property type="entry name" value="GerE"/>
    <property type="match status" value="1"/>
</dbReference>
<sequence length="238" mass="26090">MQTSNWNESKPRSSLVFIADDDSQTREAIASLLKSIGVGTQLFSQANDLLIELEKLPPDSPGFPNCLILDVRMPTMGGLEAQTRLAQAKVRIPIIFVTAYSDVIMSVHAMKAGAYDFLPKPFRGQTLLDTVVSALAYDEARRGLDCVQRELNGRYASLTAREKAILTLIARGLLNKQIAWELGVSEITVKVNRAQLMRKMKATSVAELIKMEDRLSAGESLSLHSAEPVGQSGAPSWM</sequence>
<evidence type="ECO:0000256" key="3">
    <source>
        <dbReference type="ARBA" id="ARBA00023163"/>
    </source>
</evidence>
<dbReference type="PROSITE" id="PS50110">
    <property type="entry name" value="RESPONSE_REGULATORY"/>
    <property type="match status" value="1"/>
</dbReference>
<proteinExistence type="predicted"/>
<keyword evidence="8" id="KW-1185">Reference proteome</keyword>
<protein>
    <submittedName>
        <fullName evidence="7">Response regulator</fullName>
    </submittedName>
</protein>
<dbReference type="PRINTS" id="PR00038">
    <property type="entry name" value="HTHLUXR"/>
</dbReference>
<dbReference type="Proteomes" id="UP000826462">
    <property type="component" value="Chromosome 2"/>
</dbReference>
<gene>
    <name evidence="7" type="ORF">KZJ38_23395</name>
</gene>
<dbReference type="CDD" id="cd06170">
    <property type="entry name" value="LuxR_C_like"/>
    <property type="match status" value="1"/>
</dbReference>
<dbReference type="InterPro" id="IPR000792">
    <property type="entry name" value="Tscrpt_reg_LuxR_C"/>
</dbReference>
<dbReference type="SMART" id="SM00421">
    <property type="entry name" value="HTH_LUXR"/>
    <property type="match status" value="1"/>
</dbReference>
<dbReference type="PROSITE" id="PS50043">
    <property type="entry name" value="HTH_LUXR_2"/>
    <property type="match status" value="1"/>
</dbReference>
<dbReference type="Gene3D" id="3.40.50.2300">
    <property type="match status" value="1"/>
</dbReference>
<evidence type="ECO:0000313" key="8">
    <source>
        <dbReference type="Proteomes" id="UP000826462"/>
    </source>
</evidence>
<reference evidence="7 8" key="1">
    <citation type="submission" date="2021-07" db="EMBL/GenBank/DDBJ databases">
        <title>Paraburkholderia edwinii protects Aspergillus sp. from phenazines by acting as a toxin sponge.</title>
        <authorList>
            <person name="Dahlstrom K.M."/>
            <person name="Newman D.K."/>
        </authorList>
    </citation>
    <scope>NUCLEOTIDE SEQUENCE [LARGE SCALE GENOMIC DNA]</scope>
    <source>
        <strain evidence="7 8">Pe01</strain>
    </source>
</reference>
<evidence type="ECO:0000256" key="2">
    <source>
        <dbReference type="ARBA" id="ARBA00023125"/>
    </source>
</evidence>
<keyword evidence="3" id="KW-0804">Transcription</keyword>
<evidence type="ECO:0000259" key="5">
    <source>
        <dbReference type="PROSITE" id="PS50043"/>
    </source>
</evidence>
<dbReference type="InterPro" id="IPR016032">
    <property type="entry name" value="Sig_transdc_resp-reg_C-effctor"/>
</dbReference>
<name>A0ABX8UXH5_9BURK</name>
<dbReference type="InterPro" id="IPR001789">
    <property type="entry name" value="Sig_transdc_resp-reg_receiver"/>
</dbReference>
<dbReference type="PANTHER" id="PTHR44688">
    <property type="entry name" value="DNA-BINDING TRANSCRIPTIONAL ACTIVATOR DEVR_DOSR"/>
    <property type="match status" value="1"/>
</dbReference>
<evidence type="ECO:0000259" key="6">
    <source>
        <dbReference type="PROSITE" id="PS50110"/>
    </source>
</evidence>
<organism evidence="7 8">
    <name type="scientific">Paraburkholderia edwinii</name>
    <dbReference type="NCBI Taxonomy" id="2861782"/>
    <lineage>
        <taxon>Bacteria</taxon>
        <taxon>Pseudomonadati</taxon>
        <taxon>Pseudomonadota</taxon>
        <taxon>Betaproteobacteria</taxon>
        <taxon>Burkholderiales</taxon>
        <taxon>Burkholderiaceae</taxon>
        <taxon>Paraburkholderia</taxon>
    </lineage>
</organism>
<feature type="domain" description="Response regulatory" evidence="6">
    <location>
        <begin position="15"/>
        <end position="135"/>
    </location>
</feature>
<dbReference type="EMBL" id="CP080096">
    <property type="protein sequence ID" value="QYD73727.1"/>
    <property type="molecule type" value="Genomic_DNA"/>
</dbReference>